<proteinExistence type="predicted"/>
<dbReference type="PANTHER" id="PTHR33112:SF1">
    <property type="entry name" value="HETEROKARYON INCOMPATIBILITY DOMAIN-CONTAINING PROTEIN"/>
    <property type="match status" value="1"/>
</dbReference>
<name>A0ABR0SSQ7_9HYPO</name>
<feature type="domain" description="Heterokaryon incompatibility" evidence="1">
    <location>
        <begin position="222"/>
        <end position="356"/>
    </location>
</feature>
<organism evidence="2 3">
    <name type="scientific">Cladobotryum mycophilum</name>
    <dbReference type="NCBI Taxonomy" id="491253"/>
    <lineage>
        <taxon>Eukaryota</taxon>
        <taxon>Fungi</taxon>
        <taxon>Dikarya</taxon>
        <taxon>Ascomycota</taxon>
        <taxon>Pezizomycotina</taxon>
        <taxon>Sordariomycetes</taxon>
        <taxon>Hypocreomycetidae</taxon>
        <taxon>Hypocreales</taxon>
        <taxon>Hypocreaceae</taxon>
        <taxon>Cladobotryum</taxon>
    </lineage>
</organism>
<accession>A0ABR0SSQ7</accession>
<keyword evidence="3" id="KW-1185">Reference proteome</keyword>
<dbReference type="Pfam" id="PF06985">
    <property type="entry name" value="HET"/>
    <property type="match status" value="1"/>
</dbReference>
<dbReference type="Proteomes" id="UP001338125">
    <property type="component" value="Unassembled WGS sequence"/>
</dbReference>
<comment type="caution">
    <text evidence="2">The sequence shown here is derived from an EMBL/GenBank/DDBJ whole genome shotgun (WGS) entry which is preliminary data.</text>
</comment>
<sequence length="768" mass="87572">MDRKRLQVKAVQASGSGINNIKRRRINQDSLPLCQQCELLDLDKSFADAYTFYESARNGLVHRRPELYSETEESPFFYVDAFFVHAFGDRLSKPSDCELCRFFGSLRVQPDSHENHKLLAFCSSESSTFYPAVLKESKAWDHIRHTVFMAVVPDEPSYPPHGHDETWLEKEIPKEWLAFCRTHHGGACNSPDSVQPVAQGFRVIDCNSNPPEVIAVPWGTTYAALSYVWGRNPEDVINWPRTVMDAVAVTKELGLRYLWVDRLCINQSDPVEKSYLMSKMTDIYEAADFTIVAAAGSGAGRGLPGVRSAQGSDICPRQPQPRIKLRSGNVLVSALQDPRLDILKSEYWTRGWTYQEGVLSNRRLVFTESQAYWECRCMVIHESIDMPLPLIHEPPSADEASGLRMASYMLSGIFKGDSYSGGAWSNEKGLVVPSDDYRLEYGFPNHRKASVRAQLRSLNDHIRAFSSRKLSVETDSLAAFLGIVGMYKSTEHIYLYLGLPMWMDDILGDLTGAYISFALAVCSWYHRSPSEHSMFVTESCQRRTHLPSWTWAGWEGTVTWRAPPSDEHCVIMSDLIESERLHLVWAANIYLRSTCNPVCVRLLNLYSTEILEKETPTLLEIRDPLILKYTHRQETRGTWEWRRLTGRAGEQYHAERLSWDKQWYRIAGRLASVNMSISVTEKAWTEKHDSGEFISVLLFASQVPTIGHGRARFLTLRRVESTSFEARWERIGTLQLTIPKGTLDECMTNDQLLMKIPVRERRGAIVVQ</sequence>
<reference evidence="2 3" key="1">
    <citation type="submission" date="2024-01" db="EMBL/GenBank/DDBJ databases">
        <title>Complete genome of Cladobotryum mycophilum ATHUM6906.</title>
        <authorList>
            <person name="Christinaki A.C."/>
            <person name="Myridakis A.I."/>
            <person name="Kouvelis V.N."/>
        </authorList>
    </citation>
    <scope>NUCLEOTIDE SEQUENCE [LARGE SCALE GENOMIC DNA]</scope>
    <source>
        <strain evidence="2 3">ATHUM6906</strain>
    </source>
</reference>
<gene>
    <name evidence="2" type="ORF">PT974_03585</name>
</gene>
<evidence type="ECO:0000259" key="1">
    <source>
        <dbReference type="Pfam" id="PF06985"/>
    </source>
</evidence>
<dbReference type="PANTHER" id="PTHR33112">
    <property type="entry name" value="DOMAIN PROTEIN, PUTATIVE-RELATED"/>
    <property type="match status" value="1"/>
</dbReference>
<evidence type="ECO:0000313" key="2">
    <source>
        <dbReference type="EMBL" id="KAK5995188.1"/>
    </source>
</evidence>
<dbReference type="EMBL" id="JAVFKD010000004">
    <property type="protein sequence ID" value="KAK5995188.1"/>
    <property type="molecule type" value="Genomic_DNA"/>
</dbReference>
<evidence type="ECO:0000313" key="3">
    <source>
        <dbReference type="Proteomes" id="UP001338125"/>
    </source>
</evidence>
<dbReference type="InterPro" id="IPR010730">
    <property type="entry name" value="HET"/>
</dbReference>
<protein>
    <recommendedName>
        <fullName evidence="1">Heterokaryon incompatibility domain-containing protein</fullName>
    </recommendedName>
</protein>